<dbReference type="Proteomes" id="UP000002051">
    <property type="component" value="Chromosome 5"/>
</dbReference>
<evidence type="ECO:0000313" key="2">
    <source>
        <dbReference type="EMBL" id="AES94888.1"/>
    </source>
</evidence>
<dbReference type="EnsemblPlants" id="AES94888">
    <property type="protein sequence ID" value="AES94888"/>
    <property type="gene ID" value="MTR_5g019510"/>
</dbReference>
<keyword evidence="4" id="KW-1185">Reference proteome</keyword>
<feature type="compositionally biased region" description="Basic and acidic residues" evidence="1">
    <location>
        <begin position="18"/>
        <end position="33"/>
    </location>
</feature>
<accession>G7KC56</accession>
<proteinExistence type="predicted"/>
<gene>
    <name evidence="2" type="ordered locus">MTR_5g019510</name>
</gene>
<feature type="region of interest" description="Disordered" evidence="1">
    <location>
        <begin position="18"/>
        <end position="45"/>
    </location>
</feature>
<dbReference type="PaxDb" id="3880-AES94888"/>
<dbReference type="EMBL" id="CM001221">
    <property type="protein sequence ID" value="AES94888.1"/>
    <property type="molecule type" value="Genomic_DNA"/>
</dbReference>
<reference evidence="3" key="3">
    <citation type="submission" date="2015-04" db="UniProtKB">
        <authorList>
            <consortium name="EnsemblPlants"/>
        </authorList>
    </citation>
    <scope>IDENTIFICATION</scope>
    <source>
        <strain evidence="3">cv. Jemalong A17</strain>
    </source>
</reference>
<reference evidence="2 4" key="2">
    <citation type="journal article" date="2014" name="BMC Genomics">
        <title>An improved genome release (version Mt4.0) for the model legume Medicago truncatula.</title>
        <authorList>
            <person name="Tang H."/>
            <person name="Krishnakumar V."/>
            <person name="Bidwell S."/>
            <person name="Rosen B."/>
            <person name="Chan A."/>
            <person name="Zhou S."/>
            <person name="Gentzbittel L."/>
            <person name="Childs K.L."/>
            <person name="Yandell M."/>
            <person name="Gundlach H."/>
            <person name="Mayer K.F."/>
            <person name="Schwartz D.C."/>
            <person name="Town C.D."/>
        </authorList>
    </citation>
    <scope>GENOME REANNOTATION</scope>
    <source>
        <strain evidence="3 4">cv. Jemalong A17</strain>
    </source>
</reference>
<dbReference type="AlphaFoldDB" id="G7KC56"/>
<organism evidence="2 4">
    <name type="scientific">Medicago truncatula</name>
    <name type="common">Barrel medic</name>
    <name type="synonym">Medicago tribuloides</name>
    <dbReference type="NCBI Taxonomy" id="3880"/>
    <lineage>
        <taxon>Eukaryota</taxon>
        <taxon>Viridiplantae</taxon>
        <taxon>Streptophyta</taxon>
        <taxon>Embryophyta</taxon>
        <taxon>Tracheophyta</taxon>
        <taxon>Spermatophyta</taxon>
        <taxon>Magnoliopsida</taxon>
        <taxon>eudicotyledons</taxon>
        <taxon>Gunneridae</taxon>
        <taxon>Pentapetalae</taxon>
        <taxon>rosids</taxon>
        <taxon>fabids</taxon>
        <taxon>Fabales</taxon>
        <taxon>Fabaceae</taxon>
        <taxon>Papilionoideae</taxon>
        <taxon>50 kb inversion clade</taxon>
        <taxon>NPAAA clade</taxon>
        <taxon>Hologalegina</taxon>
        <taxon>IRL clade</taxon>
        <taxon>Trifolieae</taxon>
        <taxon>Medicago</taxon>
    </lineage>
</organism>
<evidence type="ECO:0000313" key="3">
    <source>
        <dbReference type="EnsemblPlants" id="AES94888"/>
    </source>
</evidence>
<protein>
    <submittedName>
        <fullName evidence="2 3">Uncharacterized protein</fullName>
    </submittedName>
</protein>
<reference evidence="2 4" key="1">
    <citation type="journal article" date="2011" name="Nature">
        <title>The Medicago genome provides insight into the evolution of rhizobial symbioses.</title>
        <authorList>
            <person name="Young N.D."/>
            <person name="Debelle F."/>
            <person name="Oldroyd G.E."/>
            <person name="Geurts R."/>
            <person name="Cannon S.B."/>
            <person name="Udvardi M.K."/>
            <person name="Benedito V.A."/>
            <person name="Mayer K.F."/>
            <person name="Gouzy J."/>
            <person name="Schoof H."/>
            <person name="Van de Peer Y."/>
            <person name="Proost S."/>
            <person name="Cook D.R."/>
            <person name="Meyers B.C."/>
            <person name="Spannagl M."/>
            <person name="Cheung F."/>
            <person name="De Mita S."/>
            <person name="Krishnakumar V."/>
            <person name="Gundlach H."/>
            <person name="Zhou S."/>
            <person name="Mudge J."/>
            <person name="Bharti A.K."/>
            <person name="Murray J.D."/>
            <person name="Naoumkina M.A."/>
            <person name="Rosen B."/>
            <person name="Silverstein K.A."/>
            <person name="Tang H."/>
            <person name="Rombauts S."/>
            <person name="Zhao P.X."/>
            <person name="Zhou P."/>
            <person name="Barbe V."/>
            <person name="Bardou P."/>
            <person name="Bechner M."/>
            <person name="Bellec A."/>
            <person name="Berger A."/>
            <person name="Berges H."/>
            <person name="Bidwell S."/>
            <person name="Bisseling T."/>
            <person name="Choisne N."/>
            <person name="Couloux A."/>
            <person name="Denny R."/>
            <person name="Deshpande S."/>
            <person name="Dai X."/>
            <person name="Doyle J.J."/>
            <person name="Dudez A.M."/>
            <person name="Farmer A.D."/>
            <person name="Fouteau S."/>
            <person name="Franken C."/>
            <person name="Gibelin C."/>
            <person name="Gish J."/>
            <person name="Goldstein S."/>
            <person name="Gonzalez A.J."/>
            <person name="Green P.J."/>
            <person name="Hallab A."/>
            <person name="Hartog M."/>
            <person name="Hua A."/>
            <person name="Humphray S.J."/>
            <person name="Jeong D.H."/>
            <person name="Jing Y."/>
            <person name="Jocker A."/>
            <person name="Kenton S.M."/>
            <person name="Kim D.J."/>
            <person name="Klee K."/>
            <person name="Lai H."/>
            <person name="Lang C."/>
            <person name="Lin S."/>
            <person name="Macmil S.L."/>
            <person name="Magdelenat G."/>
            <person name="Matthews L."/>
            <person name="McCorrison J."/>
            <person name="Monaghan E.L."/>
            <person name="Mun J.H."/>
            <person name="Najar F.Z."/>
            <person name="Nicholson C."/>
            <person name="Noirot C."/>
            <person name="O'Bleness M."/>
            <person name="Paule C.R."/>
            <person name="Poulain J."/>
            <person name="Prion F."/>
            <person name="Qin B."/>
            <person name="Qu C."/>
            <person name="Retzel E.F."/>
            <person name="Riddle C."/>
            <person name="Sallet E."/>
            <person name="Samain S."/>
            <person name="Samson N."/>
            <person name="Sanders I."/>
            <person name="Saurat O."/>
            <person name="Scarpelli C."/>
            <person name="Schiex T."/>
            <person name="Segurens B."/>
            <person name="Severin A.J."/>
            <person name="Sherrier D.J."/>
            <person name="Shi R."/>
            <person name="Sims S."/>
            <person name="Singer S.R."/>
            <person name="Sinharoy S."/>
            <person name="Sterck L."/>
            <person name="Viollet A."/>
            <person name="Wang B.B."/>
            <person name="Wang K."/>
            <person name="Wang M."/>
            <person name="Wang X."/>
            <person name="Warfsmann J."/>
            <person name="Weissenbach J."/>
            <person name="White D.D."/>
            <person name="White J.D."/>
            <person name="Wiley G.B."/>
            <person name="Wincker P."/>
            <person name="Xing Y."/>
            <person name="Yang L."/>
            <person name="Yao Z."/>
            <person name="Ying F."/>
            <person name="Zhai J."/>
            <person name="Zhou L."/>
            <person name="Zuber A."/>
            <person name="Denarie J."/>
            <person name="Dixon R.A."/>
            <person name="May G.D."/>
            <person name="Schwartz D.C."/>
            <person name="Rogers J."/>
            <person name="Quetier F."/>
            <person name="Town C.D."/>
            <person name="Roe B.A."/>
        </authorList>
    </citation>
    <scope>NUCLEOTIDE SEQUENCE [LARGE SCALE GENOMIC DNA]</scope>
    <source>
        <strain evidence="2">A17</strain>
        <strain evidence="3 4">cv. Jemalong A17</strain>
    </source>
</reference>
<dbReference type="HOGENOM" id="CLU_2486803_0_0_1"/>
<evidence type="ECO:0000256" key="1">
    <source>
        <dbReference type="SAM" id="MobiDB-lite"/>
    </source>
</evidence>
<name>G7KC56_MEDTR</name>
<sequence>MTYYIFVQEKEYGKKVELRENEKNEESKEKENESENGVLYMQTSEQGTIPLTPVDDYYDRTPRNVIQKAWDLSRFMSVPMKIVVSKK</sequence>
<evidence type="ECO:0000313" key="4">
    <source>
        <dbReference type="Proteomes" id="UP000002051"/>
    </source>
</evidence>